<dbReference type="AlphaFoldDB" id="A0AA40AET1"/>
<accession>A0AA40AET1</accession>
<proteinExistence type="predicted"/>
<evidence type="ECO:0000313" key="1">
    <source>
        <dbReference type="EMBL" id="KAK0714518.1"/>
    </source>
</evidence>
<dbReference type="EMBL" id="JAUKUA010000004">
    <property type="protein sequence ID" value="KAK0714518.1"/>
    <property type="molecule type" value="Genomic_DNA"/>
</dbReference>
<keyword evidence="2" id="KW-1185">Reference proteome</keyword>
<organism evidence="1 2">
    <name type="scientific">Lasiosphaeris hirsuta</name>
    <dbReference type="NCBI Taxonomy" id="260670"/>
    <lineage>
        <taxon>Eukaryota</taxon>
        <taxon>Fungi</taxon>
        <taxon>Dikarya</taxon>
        <taxon>Ascomycota</taxon>
        <taxon>Pezizomycotina</taxon>
        <taxon>Sordariomycetes</taxon>
        <taxon>Sordariomycetidae</taxon>
        <taxon>Sordariales</taxon>
        <taxon>Lasiosphaeriaceae</taxon>
        <taxon>Lasiosphaeris</taxon>
    </lineage>
</organism>
<reference evidence="1" key="1">
    <citation type="submission" date="2023-06" db="EMBL/GenBank/DDBJ databases">
        <title>Genome-scale phylogeny and comparative genomics of the fungal order Sordariales.</title>
        <authorList>
            <consortium name="Lawrence Berkeley National Laboratory"/>
            <person name="Hensen N."/>
            <person name="Bonometti L."/>
            <person name="Westerberg I."/>
            <person name="Brannstrom I.O."/>
            <person name="Guillou S."/>
            <person name="Cros-Aarteil S."/>
            <person name="Calhoun S."/>
            <person name="Haridas S."/>
            <person name="Kuo A."/>
            <person name="Mondo S."/>
            <person name="Pangilinan J."/>
            <person name="Riley R."/>
            <person name="Labutti K."/>
            <person name="Andreopoulos B."/>
            <person name="Lipzen A."/>
            <person name="Chen C."/>
            <person name="Yanf M."/>
            <person name="Daum C."/>
            <person name="Ng V."/>
            <person name="Clum A."/>
            <person name="Steindorff A."/>
            <person name="Ohm R."/>
            <person name="Martin F."/>
            <person name="Silar P."/>
            <person name="Natvig D."/>
            <person name="Lalanne C."/>
            <person name="Gautier V."/>
            <person name="Ament-Velasquez S.L."/>
            <person name="Kruys A."/>
            <person name="Hutchinson M.I."/>
            <person name="Powell A.J."/>
            <person name="Barry K."/>
            <person name="Miller A.N."/>
            <person name="Grigoriev I.V."/>
            <person name="Debuchy R."/>
            <person name="Gladieux P."/>
            <person name="Thoren M.H."/>
            <person name="Johannesson H."/>
        </authorList>
    </citation>
    <scope>NUCLEOTIDE SEQUENCE</scope>
    <source>
        <strain evidence="1">SMH4607-1</strain>
    </source>
</reference>
<evidence type="ECO:0000313" key="2">
    <source>
        <dbReference type="Proteomes" id="UP001172102"/>
    </source>
</evidence>
<name>A0AA40AET1_9PEZI</name>
<sequence length="77" mass="8752">MQYHNRVDGAQLEEQIIDPHPLSEHMHTTILLHGRGSTAAEFVAGLEATTDSEDRNLVQLLPTIRWVFPQSEMQDID</sequence>
<dbReference type="Gene3D" id="3.40.50.1820">
    <property type="entry name" value="alpha/beta hydrolase"/>
    <property type="match status" value="1"/>
</dbReference>
<protein>
    <submittedName>
        <fullName evidence="1">Uncharacterized protein</fullName>
    </submittedName>
</protein>
<comment type="caution">
    <text evidence="1">The sequence shown here is derived from an EMBL/GenBank/DDBJ whole genome shotgun (WGS) entry which is preliminary data.</text>
</comment>
<dbReference type="Proteomes" id="UP001172102">
    <property type="component" value="Unassembled WGS sequence"/>
</dbReference>
<gene>
    <name evidence="1" type="ORF">B0H67DRAFT_578358</name>
</gene>
<dbReference type="InterPro" id="IPR029058">
    <property type="entry name" value="AB_hydrolase_fold"/>
</dbReference>